<dbReference type="AlphaFoldDB" id="A0A1J5NXM6"/>
<name>A0A1J5NXM6_9ZZZZ</name>
<organism evidence="1">
    <name type="scientific">mine drainage metagenome</name>
    <dbReference type="NCBI Taxonomy" id="410659"/>
    <lineage>
        <taxon>unclassified sequences</taxon>
        <taxon>metagenomes</taxon>
        <taxon>ecological metagenomes</taxon>
    </lineage>
</organism>
<protein>
    <submittedName>
        <fullName evidence="1">Uncharacterized protein</fullName>
    </submittedName>
</protein>
<evidence type="ECO:0000313" key="1">
    <source>
        <dbReference type="EMBL" id="OIQ64009.1"/>
    </source>
</evidence>
<reference evidence="1" key="1">
    <citation type="submission" date="2016-10" db="EMBL/GenBank/DDBJ databases">
        <title>Sequence of Gallionella enrichment culture.</title>
        <authorList>
            <person name="Poehlein A."/>
            <person name="Muehling M."/>
            <person name="Daniel R."/>
        </authorList>
    </citation>
    <scope>NUCLEOTIDE SEQUENCE</scope>
</reference>
<dbReference type="EMBL" id="MLJW01008493">
    <property type="protein sequence ID" value="OIQ64009.1"/>
    <property type="molecule type" value="Genomic_DNA"/>
</dbReference>
<gene>
    <name evidence="1" type="ORF">GALL_544440</name>
</gene>
<comment type="caution">
    <text evidence="1">The sequence shown here is derived from an EMBL/GenBank/DDBJ whole genome shotgun (WGS) entry which is preliminary data.</text>
</comment>
<accession>A0A1J5NXM6</accession>
<sequence>MAPAVLAPLYRDAVAFDGEIVGEQAELLTRKQFKRGLRAVIGVALILAFLDGVKDAGEARITGCDLDPRGLQAGAQVGLAGLIGHRDDAGIADFCRVDVFVGGGVFQDRRGVQPRLVRESRGTDIGREPQWHAV</sequence>
<proteinExistence type="predicted"/>